<organism evidence="9 10">
    <name type="scientific">SAR86 cluster bacterium</name>
    <dbReference type="NCBI Taxonomy" id="2030880"/>
    <lineage>
        <taxon>Bacteria</taxon>
        <taxon>Pseudomonadati</taxon>
        <taxon>Pseudomonadota</taxon>
        <taxon>Gammaproteobacteria</taxon>
        <taxon>SAR86 cluster</taxon>
    </lineage>
</organism>
<feature type="transmembrane region" description="Helical" evidence="7">
    <location>
        <begin position="6"/>
        <end position="22"/>
    </location>
</feature>
<dbReference type="PROSITE" id="PS00761">
    <property type="entry name" value="SPASE_I_3"/>
    <property type="match status" value="1"/>
</dbReference>
<dbReference type="Pfam" id="PF10502">
    <property type="entry name" value="Peptidase_S26"/>
    <property type="match status" value="1"/>
</dbReference>
<dbReference type="SUPFAM" id="SSF51306">
    <property type="entry name" value="LexA/Signal peptidase"/>
    <property type="match status" value="1"/>
</dbReference>
<dbReference type="GO" id="GO:0016020">
    <property type="term" value="C:membrane"/>
    <property type="evidence" value="ECO:0007669"/>
    <property type="project" value="UniProtKB-SubCell"/>
</dbReference>
<evidence type="ECO:0000256" key="4">
    <source>
        <dbReference type="ARBA" id="ARBA00019232"/>
    </source>
</evidence>
<dbReference type="GO" id="GO:0004252">
    <property type="term" value="F:serine-type endopeptidase activity"/>
    <property type="evidence" value="ECO:0007669"/>
    <property type="project" value="InterPro"/>
</dbReference>
<evidence type="ECO:0000256" key="7">
    <source>
        <dbReference type="RuleBase" id="RU362042"/>
    </source>
</evidence>
<evidence type="ECO:0000313" key="10">
    <source>
        <dbReference type="Proteomes" id="UP000318710"/>
    </source>
</evidence>
<feature type="transmembrane region" description="Helical" evidence="7">
    <location>
        <begin position="34"/>
        <end position="56"/>
    </location>
</feature>
<feature type="transmembrane region" description="Helical" evidence="7">
    <location>
        <begin position="62"/>
        <end position="82"/>
    </location>
</feature>
<evidence type="ECO:0000313" key="9">
    <source>
        <dbReference type="EMBL" id="RZO26232.1"/>
    </source>
</evidence>
<dbReference type="InterPro" id="IPR019758">
    <property type="entry name" value="Pept_S26A_signal_pept_1_CS"/>
</dbReference>
<evidence type="ECO:0000259" key="8">
    <source>
        <dbReference type="Pfam" id="PF10502"/>
    </source>
</evidence>
<feature type="transmembrane region" description="Helical" evidence="7">
    <location>
        <begin position="94"/>
        <end position="112"/>
    </location>
</feature>
<dbReference type="InterPro" id="IPR036286">
    <property type="entry name" value="LexA/Signal_pep-like_sf"/>
</dbReference>
<dbReference type="InterPro" id="IPR000223">
    <property type="entry name" value="Pept_S26A_signal_pept_1"/>
</dbReference>
<dbReference type="InterPro" id="IPR019533">
    <property type="entry name" value="Peptidase_S26"/>
</dbReference>
<gene>
    <name evidence="9" type="primary">lepB</name>
    <name evidence="9" type="ORF">EVA93_04295</name>
</gene>
<feature type="active site" evidence="6">
    <location>
        <position position="172"/>
    </location>
</feature>
<comment type="similarity">
    <text evidence="2 7">Belongs to the peptidase S26 family.</text>
</comment>
<evidence type="ECO:0000256" key="1">
    <source>
        <dbReference type="ARBA" id="ARBA00000677"/>
    </source>
</evidence>
<keyword evidence="7" id="KW-1133">Transmembrane helix</keyword>
<dbReference type="NCBIfam" id="TIGR02227">
    <property type="entry name" value="sigpep_I_bact"/>
    <property type="match status" value="1"/>
</dbReference>
<dbReference type="InterPro" id="IPR019757">
    <property type="entry name" value="Pept_S26A_signal_pept_1_Lys-AS"/>
</dbReference>
<evidence type="ECO:0000256" key="2">
    <source>
        <dbReference type="ARBA" id="ARBA00009370"/>
    </source>
</evidence>
<dbReference type="PANTHER" id="PTHR43390:SF1">
    <property type="entry name" value="CHLOROPLAST PROCESSING PEPTIDASE"/>
    <property type="match status" value="1"/>
</dbReference>
<accession>A0A520MYC5</accession>
<comment type="subcellular location">
    <subcellularLocation>
        <location evidence="7">Membrane</location>
        <topology evidence="7">Multi-pass membrane protein</topology>
    </subcellularLocation>
</comment>
<proteinExistence type="inferred from homology"/>
<dbReference type="PRINTS" id="PR00727">
    <property type="entry name" value="LEADERPTASE"/>
</dbReference>
<name>A0A520MYC5_9GAMM</name>
<dbReference type="EMBL" id="SHBF01000030">
    <property type="protein sequence ID" value="RZO26232.1"/>
    <property type="molecule type" value="Genomic_DNA"/>
</dbReference>
<keyword evidence="5 7" id="KW-0378">Hydrolase</keyword>
<evidence type="ECO:0000256" key="5">
    <source>
        <dbReference type="ARBA" id="ARBA00022801"/>
    </source>
</evidence>
<evidence type="ECO:0000256" key="6">
    <source>
        <dbReference type="PIRSR" id="PIRSR600223-1"/>
    </source>
</evidence>
<comment type="caution">
    <text evidence="9">The sequence shown here is derived from an EMBL/GenBank/DDBJ whole genome shotgun (WGS) entry which is preliminary data.</text>
</comment>
<sequence>MLTDPLFILGFIGMAVCLFSWIKFNIERKEVEPFVVRYISSITLISGLALLLSIFYNSGDLGIVLLFGSLISLIVIIIGYFLKNKEIVSTSRGYFIPIFLIFILRTFLYEPYQIPSGSMEPQLKKGDFLLVNKFAYGLKVQRIGMPKFFAKDPQYGDAVVIIPKHNPVPYIKRLIGMPGDVVRIINKQIYINGEALDRKFIESEEIILKKRYRLSNGTIETRESEAIGDLYSENIGKASYVIRNTRGQNNQFPQEWTVPEGHYFVMGDNRDNSNDSTKDVGFVPRENFFGRADYLWMTWECWFCLPSFEKAGKIN</sequence>
<keyword evidence="7" id="KW-0645">Protease</keyword>
<dbReference type="PROSITE" id="PS00760">
    <property type="entry name" value="SPASE_I_2"/>
    <property type="match status" value="1"/>
</dbReference>
<keyword evidence="7" id="KW-0812">Transmembrane</keyword>
<dbReference type="Proteomes" id="UP000318710">
    <property type="component" value="Unassembled WGS sequence"/>
</dbReference>
<dbReference type="Gene3D" id="2.10.109.10">
    <property type="entry name" value="Umud Fragment, subunit A"/>
    <property type="match status" value="1"/>
</dbReference>
<dbReference type="CDD" id="cd06530">
    <property type="entry name" value="S26_SPase_I"/>
    <property type="match status" value="1"/>
</dbReference>
<dbReference type="PANTHER" id="PTHR43390">
    <property type="entry name" value="SIGNAL PEPTIDASE I"/>
    <property type="match status" value="1"/>
</dbReference>
<comment type="catalytic activity">
    <reaction evidence="1 7">
        <text>Cleavage of hydrophobic, N-terminal signal or leader sequences from secreted and periplasmic proteins.</text>
        <dbReference type="EC" id="3.4.21.89"/>
    </reaction>
</comment>
<feature type="domain" description="Peptidase S26" evidence="8">
    <location>
        <begin position="94"/>
        <end position="296"/>
    </location>
</feature>
<dbReference type="GO" id="GO:0006465">
    <property type="term" value="P:signal peptide processing"/>
    <property type="evidence" value="ECO:0007669"/>
    <property type="project" value="InterPro"/>
</dbReference>
<evidence type="ECO:0000256" key="3">
    <source>
        <dbReference type="ARBA" id="ARBA00013208"/>
    </source>
</evidence>
<dbReference type="GO" id="GO:0009003">
    <property type="term" value="F:signal peptidase activity"/>
    <property type="evidence" value="ECO:0007669"/>
    <property type="project" value="UniProtKB-EC"/>
</dbReference>
<feature type="active site" evidence="6">
    <location>
        <position position="118"/>
    </location>
</feature>
<reference evidence="9 10" key="1">
    <citation type="submission" date="2019-02" db="EMBL/GenBank/DDBJ databases">
        <title>Prokaryotic population dynamics and viral predation in marine succession experiment using metagenomics: the confinement effect.</title>
        <authorList>
            <person name="Haro-Moreno J.M."/>
            <person name="Rodriguez-Valera F."/>
            <person name="Lopez-Perez M."/>
        </authorList>
    </citation>
    <scope>NUCLEOTIDE SEQUENCE [LARGE SCALE GENOMIC DNA]</scope>
    <source>
        <strain evidence="9">MED-G160</strain>
    </source>
</reference>
<dbReference type="EC" id="3.4.21.89" evidence="3 7"/>
<dbReference type="AlphaFoldDB" id="A0A520MYC5"/>
<protein>
    <recommendedName>
        <fullName evidence="4 7">Signal peptidase I</fullName>
        <ecNumber evidence="3 7">3.4.21.89</ecNumber>
    </recommendedName>
</protein>
<keyword evidence="7" id="KW-0472">Membrane</keyword>